<organism evidence="4 5">
    <name type="scientific">Propionibacterium ruminifibrarum</name>
    <dbReference type="NCBI Taxonomy" id="1962131"/>
    <lineage>
        <taxon>Bacteria</taxon>
        <taxon>Bacillati</taxon>
        <taxon>Actinomycetota</taxon>
        <taxon>Actinomycetes</taxon>
        <taxon>Propionibacteriales</taxon>
        <taxon>Propionibacteriaceae</taxon>
        <taxon>Propionibacterium</taxon>
    </lineage>
</organism>
<keyword evidence="1" id="KW-0808">Transferase</keyword>
<gene>
    <name evidence="4" type="ORF">PROPJV5_0296</name>
</gene>
<protein>
    <submittedName>
        <fullName evidence="4">Carbohydrate kinase PfkB</fullName>
    </submittedName>
</protein>
<dbReference type="SUPFAM" id="SSF53613">
    <property type="entry name" value="Ribokinase-like"/>
    <property type="match status" value="1"/>
</dbReference>
<name>A0A375HXQ9_9ACTN</name>
<proteinExistence type="predicted"/>
<dbReference type="InterPro" id="IPR011611">
    <property type="entry name" value="PfkB_dom"/>
</dbReference>
<dbReference type="GO" id="GO:0016301">
    <property type="term" value="F:kinase activity"/>
    <property type="evidence" value="ECO:0007669"/>
    <property type="project" value="UniProtKB-KW"/>
</dbReference>
<dbReference type="EMBL" id="OMOH01000001">
    <property type="protein sequence ID" value="SPF67284.1"/>
    <property type="molecule type" value="Genomic_DNA"/>
</dbReference>
<dbReference type="Pfam" id="PF00294">
    <property type="entry name" value="PfkB"/>
    <property type="match status" value="1"/>
</dbReference>
<dbReference type="Proteomes" id="UP000265962">
    <property type="component" value="Unassembled WGS sequence"/>
</dbReference>
<dbReference type="RefSeq" id="WP_119714556.1">
    <property type="nucleotide sequence ID" value="NZ_OMOH01000001.1"/>
</dbReference>
<feature type="domain" description="Carbohydrate kinase PfkB" evidence="3">
    <location>
        <begin position="4"/>
        <end position="297"/>
    </location>
</feature>
<accession>A0A375HXQ9</accession>
<dbReference type="AlphaFoldDB" id="A0A375HXQ9"/>
<evidence type="ECO:0000313" key="4">
    <source>
        <dbReference type="EMBL" id="SPF67284.1"/>
    </source>
</evidence>
<evidence type="ECO:0000256" key="1">
    <source>
        <dbReference type="ARBA" id="ARBA00022679"/>
    </source>
</evidence>
<reference evidence="5" key="1">
    <citation type="submission" date="2018-02" db="EMBL/GenBank/DDBJ databases">
        <authorList>
            <person name="Hornung B."/>
        </authorList>
    </citation>
    <scope>NUCLEOTIDE SEQUENCE [LARGE SCALE GENOMIC DNA]</scope>
</reference>
<keyword evidence="2 4" id="KW-0418">Kinase</keyword>
<sequence>MGRVISLESIIVDLGIDVPALPPVGGDVIAADSRARVGGGFNLVAAAARQGVPTSYAGRIGSGPYGQLIAEALAAEHIDVSGPIDPAGDSGYCVAFQVPGADPTYVTVPGAEGRLVPRDLAGVDFGPRDVLCVSGYDLLYRVSGPTIIGWLAEHGADLHVVLDPGPLVLDIPAATMRTLTGVLDVLTISTREALLIAGDEPSSDDLHQAVRRRLGLHDATMLVVRAGERGCTATGGGLDGLVTVPVDAVDPVDVTGAGDTHTGVLAARLAEGSGPEEALAAANEAAAASVTLEGPATAPARSDMTT</sequence>
<dbReference type="PANTHER" id="PTHR10584">
    <property type="entry name" value="SUGAR KINASE"/>
    <property type="match status" value="1"/>
</dbReference>
<dbReference type="GO" id="GO:0005829">
    <property type="term" value="C:cytosol"/>
    <property type="evidence" value="ECO:0007669"/>
    <property type="project" value="TreeGrafter"/>
</dbReference>
<dbReference type="InterPro" id="IPR029056">
    <property type="entry name" value="Ribokinase-like"/>
</dbReference>
<evidence type="ECO:0000256" key="2">
    <source>
        <dbReference type="ARBA" id="ARBA00022777"/>
    </source>
</evidence>
<dbReference type="PANTHER" id="PTHR10584:SF166">
    <property type="entry name" value="RIBOKINASE"/>
    <property type="match status" value="1"/>
</dbReference>
<dbReference type="Gene3D" id="3.40.1190.20">
    <property type="match status" value="1"/>
</dbReference>
<evidence type="ECO:0000259" key="3">
    <source>
        <dbReference type="Pfam" id="PF00294"/>
    </source>
</evidence>
<keyword evidence="5" id="KW-1185">Reference proteome</keyword>
<evidence type="ECO:0000313" key="5">
    <source>
        <dbReference type="Proteomes" id="UP000265962"/>
    </source>
</evidence>